<feature type="chain" id="PRO_5002949580" evidence="5">
    <location>
        <begin position="20"/>
        <end position="351"/>
    </location>
</feature>
<dbReference type="HOGENOM" id="CLU_010591_8_0_1"/>
<dbReference type="Pfam" id="PF01476">
    <property type="entry name" value="LysM"/>
    <property type="match status" value="3"/>
</dbReference>
<evidence type="ECO:0000256" key="3">
    <source>
        <dbReference type="ARBA" id="ARBA00023026"/>
    </source>
</evidence>
<dbReference type="SUPFAM" id="SSF54106">
    <property type="entry name" value="LysM domain"/>
    <property type="match status" value="3"/>
</dbReference>
<protein>
    <submittedName>
        <fullName evidence="7">LysM domain-containing protein</fullName>
    </submittedName>
</protein>
<keyword evidence="2 5" id="KW-0732">Signal</keyword>
<evidence type="ECO:0000256" key="2">
    <source>
        <dbReference type="ARBA" id="ARBA00022729"/>
    </source>
</evidence>
<dbReference type="OrthoDB" id="5985073at2759"/>
<evidence type="ECO:0000259" key="6">
    <source>
        <dbReference type="PROSITE" id="PS51782"/>
    </source>
</evidence>
<keyword evidence="3" id="KW-0843">Virulence</keyword>
<feature type="domain" description="LysM" evidence="6">
    <location>
        <begin position="222"/>
        <end position="268"/>
    </location>
</feature>
<dbReference type="PANTHER" id="PTHR34997">
    <property type="entry name" value="AM15"/>
    <property type="match status" value="1"/>
</dbReference>
<evidence type="ECO:0000256" key="5">
    <source>
        <dbReference type="SAM" id="SignalP"/>
    </source>
</evidence>
<dbReference type="CDD" id="cd00118">
    <property type="entry name" value="LysM"/>
    <property type="match status" value="2"/>
</dbReference>
<evidence type="ECO:0000256" key="1">
    <source>
        <dbReference type="ARBA" id="ARBA00022669"/>
    </source>
</evidence>
<dbReference type="RefSeq" id="XP_002846489.1">
    <property type="nucleotide sequence ID" value="XM_002846443.1"/>
</dbReference>
<evidence type="ECO:0000313" key="8">
    <source>
        <dbReference type="Proteomes" id="UP000002035"/>
    </source>
</evidence>
<dbReference type="GeneID" id="9224559"/>
<name>C5FP91_ARTOC</name>
<dbReference type="EMBL" id="DS995704">
    <property type="protein sequence ID" value="EEQ31407.1"/>
    <property type="molecule type" value="Genomic_DNA"/>
</dbReference>
<feature type="domain" description="LysM" evidence="6">
    <location>
        <begin position="302"/>
        <end position="348"/>
    </location>
</feature>
<dbReference type="InterPro" id="IPR052210">
    <property type="entry name" value="LysM1-like"/>
</dbReference>
<evidence type="ECO:0000313" key="7">
    <source>
        <dbReference type="EMBL" id="EEQ31407.1"/>
    </source>
</evidence>
<keyword evidence="8" id="KW-1185">Reference proteome</keyword>
<feature type="signal peptide" evidence="5">
    <location>
        <begin position="1"/>
        <end position="19"/>
    </location>
</feature>
<proteinExistence type="predicted"/>
<reference evidence="8" key="1">
    <citation type="journal article" date="2012" name="MBio">
        <title>Comparative genome analysis of Trichophyton rubrum and related dermatophytes reveals candidate genes involved in infection.</title>
        <authorList>
            <person name="Martinez D.A."/>
            <person name="Oliver B.G."/>
            <person name="Graeser Y."/>
            <person name="Goldberg J.M."/>
            <person name="Li W."/>
            <person name="Martinez-Rossi N.M."/>
            <person name="Monod M."/>
            <person name="Shelest E."/>
            <person name="Barton R.C."/>
            <person name="Birch E."/>
            <person name="Brakhage A.A."/>
            <person name="Chen Z."/>
            <person name="Gurr S.J."/>
            <person name="Heiman D."/>
            <person name="Heitman J."/>
            <person name="Kosti I."/>
            <person name="Rossi A."/>
            <person name="Saif S."/>
            <person name="Samalova M."/>
            <person name="Saunders C.W."/>
            <person name="Shea T."/>
            <person name="Summerbell R.C."/>
            <person name="Xu J."/>
            <person name="Young S."/>
            <person name="Zeng Q."/>
            <person name="Birren B.W."/>
            <person name="Cuomo C.A."/>
            <person name="White T.C."/>
        </authorList>
    </citation>
    <scope>NUCLEOTIDE SEQUENCE [LARGE SCALE GENOMIC DNA]</scope>
    <source>
        <strain evidence="8">ATCC MYA-4605 / CBS 113480</strain>
    </source>
</reference>
<dbReference type="SMART" id="SM00257">
    <property type="entry name" value="LysM"/>
    <property type="match status" value="3"/>
</dbReference>
<dbReference type="eggNOG" id="KOG2806">
    <property type="taxonomic scope" value="Eukaryota"/>
</dbReference>
<dbReference type="PROSITE" id="PS51782">
    <property type="entry name" value="LYSM"/>
    <property type="match status" value="3"/>
</dbReference>
<dbReference type="InterPro" id="IPR018392">
    <property type="entry name" value="LysM"/>
</dbReference>
<dbReference type="PANTHER" id="PTHR34997:SF2">
    <property type="entry name" value="LYSM DOMAIN-CONTAINING PROTEIN-RELATED"/>
    <property type="match status" value="1"/>
</dbReference>
<gene>
    <name evidence="7" type="ORF">MCYG_04226</name>
</gene>
<dbReference type="VEuPathDB" id="FungiDB:MCYG_04226"/>
<dbReference type="InterPro" id="IPR036779">
    <property type="entry name" value="LysM_dom_sf"/>
</dbReference>
<feature type="domain" description="LysM" evidence="6">
    <location>
        <begin position="134"/>
        <end position="180"/>
    </location>
</feature>
<sequence>MVTLKACLLLLVSSGLAFGAAPGARSRRRGTTPTYPHDKDTTGYCTRWLDYNDELPCDQVLQASFITLEQFQRWNPSITGNCDGMTVGKSYCVQAAFEPTPTASPTGPSGPTGTPGTIETPLPTQPEIVDNCDKFHLVEPGENCAAIKSKYGISLAQFTRWNPSAGSNCAGLRADAYACVSIVGHEPSKTTSSPSQPTPTKPSNGIETPLPTQPKIVDNCDKFHLVEPGENCAAIKSKYGISLAQFTQWNPSAGSDCSGLWTNAYVCVSIIGHESQPTPTKPPNSIQTPTPTQNGMVNNCNKFHFVEIGNICPVIQAKYKVTLANLVKWNPEIRADCTGLWAGTYLCVGTF</sequence>
<organism evidence="7 8">
    <name type="scientific">Arthroderma otae (strain ATCC MYA-4605 / CBS 113480)</name>
    <name type="common">Microsporum canis</name>
    <dbReference type="NCBI Taxonomy" id="554155"/>
    <lineage>
        <taxon>Eukaryota</taxon>
        <taxon>Fungi</taxon>
        <taxon>Dikarya</taxon>
        <taxon>Ascomycota</taxon>
        <taxon>Pezizomycotina</taxon>
        <taxon>Eurotiomycetes</taxon>
        <taxon>Eurotiomycetidae</taxon>
        <taxon>Onygenales</taxon>
        <taxon>Arthrodermataceae</taxon>
        <taxon>Microsporum</taxon>
    </lineage>
</organism>
<dbReference type="Proteomes" id="UP000002035">
    <property type="component" value="Unassembled WGS sequence"/>
</dbReference>
<dbReference type="GO" id="GO:0008061">
    <property type="term" value="F:chitin binding"/>
    <property type="evidence" value="ECO:0007669"/>
    <property type="project" value="UniProtKB-KW"/>
</dbReference>
<evidence type="ECO:0000256" key="4">
    <source>
        <dbReference type="SAM" id="MobiDB-lite"/>
    </source>
</evidence>
<dbReference type="OMA" id="NSGCTNI"/>
<accession>C5FP91</accession>
<dbReference type="STRING" id="554155.C5FP91"/>
<dbReference type="AlphaFoldDB" id="C5FP91"/>
<dbReference type="Gene3D" id="3.10.350.10">
    <property type="entry name" value="LysM domain"/>
    <property type="match status" value="4"/>
</dbReference>
<keyword evidence="1" id="KW-0147">Chitin-binding</keyword>
<feature type="region of interest" description="Disordered" evidence="4">
    <location>
        <begin position="186"/>
        <end position="211"/>
    </location>
</feature>